<evidence type="ECO:0000313" key="1">
    <source>
        <dbReference type="Proteomes" id="UP000095283"/>
    </source>
</evidence>
<accession>A0A1I7W7X4</accession>
<protein>
    <submittedName>
        <fullName evidence="2">Uncharacterized protein</fullName>
    </submittedName>
</protein>
<dbReference type="WBParaSite" id="Hba_00742">
    <property type="protein sequence ID" value="Hba_00742"/>
    <property type="gene ID" value="Hba_00742"/>
</dbReference>
<sequence length="37" mass="4042">MSRPESVQDSIFPLVTDPLTPSALSVSHNRGRRVSFG</sequence>
<dbReference type="AlphaFoldDB" id="A0A1I7W7X4"/>
<evidence type="ECO:0000313" key="2">
    <source>
        <dbReference type="WBParaSite" id="Hba_00742"/>
    </source>
</evidence>
<dbReference type="Proteomes" id="UP000095283">
    <property type="component" value="Unplaced"/>
</dbReference>
<keyword evidence="1" id="KW-1185">Reference proteome</keyword>
<reference evidence="2" key="1">
    <citation type="submission" date="2016-11" db="UniProtKB">
        <authorList>
            <consortium name="WormBaseParasite"/>
        </authorList>
    </citation>
    <scope>IDENTIFICATION</scope>
</reference>
<proteinExistence type="predicted"/>
<organism evidence="1 2">
    <name type="scientific">Heterorhabditis bacteriophora</name>
    <name type="common">Entomopathogenic nematode worm</name>
    <dbReference type="NCBI Taxonomy" id="37862"/>
    <lineage>
        <taxon>Eukaryota</taxon>
        <taxon>Metazoa</taxon>
        <taxon>Ecdysozoa</taxon>
        <taxon>Nematoda</taxon>
        <taxon>Chromadorea</taxon>
        <taxon>Rhabditida</taxon>
        <taxon>Rhabditina</taxon>
        <taxon>Rhabditomorpha</taxon>
        <taxon>Strongyloidea</taxon>
        <taxon>Heterorhabditidae</taxon>
        <taxon>Heterorhabditis</taxon>
    </lineage>
</organism>
<name>A0A1I7W7X4_HETBA</name>